<feature type="compositionally biased region" description="Basic residues" evidence="1">
    <location>
        <begin position="1"/>
        <end position="10"/>
    </location>
</feature>
<comment type="caution">
    <text evidence="2">The sequence shown here is derived from an EMBL/GenBank/DDBJ whole genome shotgun (WGS) entry which is preliminary data.</text>
</comment>
<feature type="compositionally biased region" description="Pro residues" evidence="1">
    <location>
        <begin position="71"/>
        <end position="82"/>
    </location>
</feature>
<feature type="region of interest" description="Disordered" evidence="1">
    <location>
        <begin position="155"/>
        <end position="216"/>
    </location>
</feature>
<sequence length="480" mass="52891">MAQTPPRHRSPTSSAITVMHATDDDDDDQVIPSPVSPTPRRQPSSSPHRSPLMDHLRRIGGTVDGLSQQPLSPPPPQSPPHSPLATIDLTTTPDSPVGDASTRRRPRRATKQAARDRIKGLHQRYGDFVTLRAHERGVAPRPDEEVVYSQVSVLSPAAAGDGGDIRSDDDQSDGFKQQNDPSRFRSPSPVPAPRPVMSLMSTRRQRQQKLSKRQAPVVRDNPRDLFDRMVVHPPRASTRRSPKRTRIDRFLHPEPLDPDFVRVGSRSVRTNLATTMVLAATPTSPRSAQRKVYGDVGRKRFRVDRETQDELREVAAEMRRVRDQPGEADKVVRAVVERSKPASRRRGGASGLLVQEDRRVGPIMAAGYGCHRGQQFSQWAQSAAVAAQSRPSTPPPSRTAARNGGRRLGHARRSRRPAGSNGGYPQSAWHQHHHRCFSDRGFGIQHVSTGWTHAHSPGTHIGEGTPRSIPGNGLLSQCAC</sequence>
<evidence type="ECO:0000313" key="3">
    <source>
        <dbReference type="Proteomes" id="UP000193411"/>
    </source>
</evidence>
<protein>
    <submittedName>
        <fullName evidence="2">Uncharacterized protein</fullName>
    </submittedName>
</protein>
<evidence type="ECO:0000313" key="2">
    <source>
        <dbReference type="EMBL" id="ORZ39495.1"/>
    </source>
</evidence>
<feature type="compositionally biased region" description="Low complexity" evidence="1">
    <location>
        <begin position="381"/>
        <end position="391"/>
    </location>
</feature>
<feature type="region of interest" description="Disordered" evidence="1">
    <location>
        <begin position="381"/>
        <end position="429"/>
    </location>
</feature>
<feature type="compositionally biased region" description="Low complexity" evidence="1">
    <location>
        <begin position="38"/>
        <end position="50"/>
    </location>
</feature>
<gene>
    <name evidence="2" type="ORF">BCR44DRAFT_1248818</name>
</gene>
<keyword evidence="3" id="KW-1185">Reference proteome</keyword>
<reference evidence="2 3" key="1">
    <citation type="submission" date="2016-07" db="EMBL/GenBank/DDBJ databases">
        <title>Pervasive Adenine N6-methylation of Active Genes in Fungi.</title>
        <authorList>
            <consortium name="DOE Joint Genome Institute"/>
            <person name="Mondo S.J."/>
            <person name="Dannebaum R.O."/>
            <person name="Kuo R.C."/>
            <person name="Labutti K."/>
            <person name="Haridas S."/>
            <person name="Kuo A."/>
            <person name="Salamov A."/>
            <person name="Ahrendt S.R."/>
            <person name="Lipzen A."/>
            <person name="Sullivan W."/>
            <person name="Andreopoulos W.B."/>
            <person name="Clum A."/>
            <person name="Lindquist E."/>
            <person name="Daum C."/>
            <person name="Ramamoorthy G.K."/>
            <person name="Gryganskyi A."/>
            <person name="Culley D."/>
            <person name="Magnuson J.K."/>
            <person name="James T.Y."/>
            <person name="O'Malley M.A."/>
            <person name="Stajich J.E."/>
            <person name="Spatafora J.W."/>
            <person name="Visel A."/>
            <person name="Grigoriev I.V."/>
        </authorList>
    </citation>
    <scope>NUCLEOTIDE SEQUENCE [LARGE SCALE GENOMIC DNA]</scope>
    <source>
        <strain evidence="2 3">PL171</strain>
    </source>
</reference>
<dbReference type="Proteomes" id="UP000193411">
    <property type="component" value="Unassembled WGS sequence"/>
</dbReference>
<organism evidence="2 3">
    <name type="scientific">Catenaria anguillulae PL171</name>
    <dbReference type="NCBI Taxonomy" id="765915"/>
    <lineage>
        <taxon>Eukaryota</taxon>
        <taxon>Fungi</taxon>
        <taxon>Fungi incertae sedis</taxon>
        <taxon>Blastocladiomycota</taxon>
        <taxon>Blastocladiomycetes</taxon>
        <taxon>Blastocladiales</taxon>
        <taxon>Catenariaceae</taxon>
        <taxon>Catenaria</taxon>
    </lineage>
</organism>
<accession>A0A1Y2HXZ6</accession>
<proteinExistence type="predicted"/>
<dbReference type="EMBL" id="MCFL01000005">
    <property type="protein sequence ID" value="ORZ39495.1"/>
    <property type="molecule type" value="Genomic_DNA"/>
</dbReference>
<name>A0A1Y2HXZ6_9FUNG</name>
<feature type="region of interest" description="Disordered" evidence="1">
    <location>
        <begin position="1"/>
        <end position="121"/>
    </location>
</feature>
<feature type="region of interest" description="Disordered" evidence="1">
    <location>
        <begin position="449"/>
        <end position="472"/>
    </location>
</feature>
<feature type="compositionally biased region" description="Basic residues" evidence="1">
    <location>
        <begin position="203"/>
        <end position="212"/>
    </location>
</feature>
<evidence type="ECO:0000256" key="1">
    <source>
        <dbReference type="SAM" id="MobiDB-lite"/>
    </source>
</evidence>
<dbReference type="AlphaFoldDB" id="A0A1Y2HXZ6"/>
<feature type="compositionally biased region" description="Basic residues" evidence="1">
    <location>
        <begin position="404"/>
        <end position="416"/>
    </location>
</feature>